<evidence type="ECO:0000313" key="3">
    <source>
        <dbReference type="EMBL" id="GAF82204.1"/>
    </source>
</evidence>
<dbReference type="EMBL" id="BARS01009975">
    <property type="protein sequence ID" value="GAF82204.1"/>
    <property type="molecule type" value="Genomic_DNA"/>
</dbReference>
<dbReference type="Pfam" id="PF14229">
    <property type="entry name" value="DUF4332"/>
    <property type="match status" value="1"/>
</dbReference>
<dbReference type="InterPro" id="IPR010995">
    <property type="entry name" value="DNA_repair_Rad51/TF_NusA_a-hlx"/>
</dbReference>
<evidence type="ECO:0000256" key="1">
    <source>
        <dbReference type="SAM" id="MobiDB-lite"/>
    </source>
</evidence>
<protein>
    <recommendedName>
        <fullName evidence="2">DUF4332 domain-containing protein</fullName>
    </recommendedName>
</protein>
<dbReference type="AlphaFoldDB" id="X0SMC7"/>
<accession>X0SMC7</accession>
<organism evidence="3">
    <name type="scientific">marine sediment metagenome</name>
    <dbReference type="NCBI Taxonomy" id="412755"/>
    <lineage>
        <taxon>unclassified sequences</taxon>
        <taxon>metagenomes</taxon>
        <taxon>ecological metagenomes</taxon>
    </lineage>
</organism>
<name>X0SMC7_9ZZZZ</name>
<evidence type="ECO:0000259" key="2">
    <source>
        <dbReference type="Pfam" id="PF14229"/>
    </source>
</evidence>
<feature type="non-terminal residue" evidence="3">
    <location>
        <position position="201"/>
    </location>
</feature>
<gene>
    <name evidence="3" type="ORF">S01H1_18627</name>
</gene>
<comment type="caution">
    <text evidence="3">The sequence shown here is derived from an EMBL/GenBank/DDBJ whole genome shotgun (WGS) entry which is preliminary data.</text>
</comment>
<feature type="region of interest" description="Disordered" evidence="1">
    <location>
        <begin position="130"/>
        <end position="158"/>
    </location>
</feature>
<dbReference type="GO" id="GO:0000166">
    <property type="term" value="F:nucleotide binding"/>
    <property type="evidence" value="ECO:0007669"/>
    <property type="project" value="InterPro"/>
</dbReference>
<dbReference type="SUPFAM" id="SSF47794">
    <property type="entry name" value="Rad51 N-terminal domain-like"/>
    <property type="match status" value="1"/>
</dbReference>
<proteinExistence type="predicted"/>
<feature type="domain" description="DUF4332" evidence="2">
    <location>
        <begin position="9"/>
        <end position="125"/>
    </location>
</feature>
<dbReference type="InterPro" id="IPR025567">
    <property type="entry name" value="DUF4332"/>
</dbReference>
<reference evidence="3" key="1">
    <citation type="journal article" date="2014" name="Front. Microbiol.">
        <title>High frequency of phylogenetically diverse reductive dehalogenase-homologous genes in deep subseafloor sedimentary metagenomes.</title>
        <authorList>
            <person name="Kawai M."/>
            <person name="Futagami T."/>
            <person name="Toyoda A."/>
            <person name="Takaki Y."/>
            <person name="Nishi S."/>
            <person name="Hori S."/>
            <person name="Arai W."/>
            <person name="Tsubouchi T."/>
            <person name="Morono Y."/>
            <person name="Uchiyama I."/>
            <person name="Ito T."/>
            <person name="Fujiyama A."/>
            <person name="Inagaki F."/>
            <person name="Takami H."/>
        </authorList>
    </citation>
    <scope>NUCLEOTIDE SEQUENCE</scope>
    <source>
        <strain evidence="3">Expedition CK06-06</strain>
    </source>
</reference>
<sequence>MKLIEIIGLEEKHAKLLVKEGINSVEELVPLTYNQIRKLARKIGVSVKLLDTWQEHADLMRVEGINPKLANALNLIGIDSLKELAYRNSKNTLGKLKALKKENSKVITKIPTLANIEVLIKKAKKIAGIPPKDDKVKKKPSPKKSPDPDIPTTPDYKPFEKFEKDYGNYGSEYWNIKWKTAPIIYTGRALRGESYKKQIDV</sequence>